<dbReference type="GeneID" id="60587656"/>
<dbReference type="KEGG" id="hlt:I7X12_04145"/>
<evidence type="ECO:0000256" key="2">
    <source>
        <dbReference type="ARBA" id="ARBA00022448"/>
    </source>
</evidence>
<dbReference type="Gene3D" id="3.40.50.1980">
    <property type="entry name" value="Nitrogenase molybdenum iron protein domain"/>
    <property type="match status" value="2"/>
</dbReference>
<evidence type="ECO:0000313" key="7">
    <source>
        <dbReference type="Proteomes" id="UP000595001"/>
    </source>
</evidence>
<evidence type="ECO:0000256" key="4">
    <source>
        <dbReference type="SAM" id="MobiDB-lite"/>
    </source>
</evidence>
<evidence type="ECO:0000313" key="6">
    <source>
        <dbReference type="EMBL" id="QPV63829.1"/>
    </source>
</evidence>
<feature type="domain" description="Fe/B12 periplasmic-binding" evidence="5">
    <location>
        <begin position="99"/>
        <end position="410"/>
    </location>
</feature>
<dbReference type="InterPro" id="IPR002491">
    <property type="entry name" value="ABC_transptr_periplasmic_BD"/>
</dbReference>
<evidence type="ECO:0000259" key="5">
    <source>
        <dbReference type="PROSITE" id="PS50983"/>
    </source>
</evidence>
<accession>A0A7T3FZX5</accession>
<feature type="region of interest" description="Disordered" evidence="4">
    <location>
        <begin position="30"/>
        <end position="82"/>
    </location>
</feature>
<dbReference type="EMBL" id="CP065856">
    <property type="protein sequence ID" value="QPV63829.1"/>
    <property type="molecule type" value="Genomic_DNA"/>
</dbReference>
<feature type="compositionally biased region" description="Low complexity" evidence="4">
    <location>
        <begin position="43"/>
        <end position="78"/>
    </location>
</feature>
<sequence length="442" mass="48074">MADEPNDEAGSTRREYLLYGAVLGSGVVAGCVGGSDATDTPGSATTDTPAPTETATPTATPSADETETATETPTPTETQTYSATMAPVGTLELDAAPERVVDGWGFEADVLTALGQADTLVASEGPQFWFTGFYDKLPGVSAPDPDSLDKVVTDDWAVRTEFLYELDPDLFASDPNRYLTYYGLSEEEAAELRDNIAPFFGNASRRKRGDGWSTWPAGEEYPYYTIPEYVSRYGDLFGVPGRASALNEFYTGALEEMRSRVPAESERPSVGVLNAMINPETEGSFHIYDPYTGFEKTHGKKQYRDMGVVDAFEGEYGGESGTKVDYEGLLDADPDVIVFHFGVNYRDWNGEDALRKTVEGMRDSSLGQQLTAVQNDELYVGGSAYQGPIINLFQTEMLGKQLYPEAFGEWPGKVASGKLPDIPAEEQVFDRQRLADIVTGDG</sequence>
<organism evidence="6 7">
    <name type="scientific">Halosimplex litoreum</name>
    <dbReference type="NCBI Taxonomy" id="1198301"/>
    <lineage>
        <taxon>Archaea</taxon>
        <taxon>Methanobacteriati</taxon>
        <taxon>Methanobacteriota</taxon>
        <taxon>Stenosarchaea group</taxon>
        <taxon>Halobacteria</taxon>
        <taxon>Halobacteriales</taxon>
        <taxon>Haloarculaceae</taxon>
        <taxon>Halosimplex</taxon>
    </lineage>
</organism>
<keyword evidence="3" id="KW-0732">Signal</keyword>
<dbReference type="InterPro" id="IPR051313">
    <property type="entry name" value="Bact_iron-sidero_bind"/>
</dbReference>
<dbReference type="RefSeq" id="WP_198062609.1">
    <property type="nucleotide sequence ID" value="NZ_CP065856.1"/>
</dbReference>
<gene>
    <name evidence="6" type="ORF">I7X12_04145</name>
</gene>
<dbReference type="OrthoDB" id="304381at2157"/>
<dbReference type="AlphaFoldDB" id="A0A7T3FZX5"/>
<keyword evidence="2" id="KW-0813">Transport</keyword>
<protein>
    <submittedName>
        <fullName evidence="6">ABC transporter substrate-binding protein</fullName>
    </submittedName>
</protein>
<dbReference type="Pfam" id="PF01497">
    <property type="entry name" value="Peripla_BP_2"/>
    <property type="match status" value="1"/>
</dbReference>
<keyword evidence="7" id="KW-1185">Reference proteome</keyword>
<evidence type="ECO:0000256" key="3">
    <source>
        <dbReference type="ARBA" id="ARBA00022729"/>
    </source>
</evidence>
<dbReference type="PANTHER" id="PTHR30532">
    <property type="entry name" value="IRON III DICITRATE-BINDING PERIPLASMIC PROTEIN"/>
    <property type="match status" value="1"/>
</dbReference>
<dbReference type="Proteomes" id="UP000595001">
    <property type="component" value="Chromosome"/>
</dbReference>
<proteinExistence type="predicted"/>
<name>A0A7T3FZX5_9EURY</name>
<dbReference type="PANTHER" id="PTHR30532:SF1">
    <property type="entry name" value="IRON(3+)-HYDROXAMATE-BINDING PROTEIN FHUD"/>
    <property type="match status" value="1"/>
</dbReference>
<comment type="subcellular location">
    <subcellularLocation>
        <location evidence="1">Cell envelope</location>
    </subcellularLocation>
</comment>
<evidence type="ECO:0000256" key="1">
    <source>
        <dbReference type="ARBA" id="ARBA00004196"/>
    </source>
</evidence>
<dbReference type="PROSITE" id="PS50983">
    <property type="entry name" value="FE_B12_PBP"/>
    <property type="match status" value="1"/>
</dbReference>
<dbReference type="SUPFAM" id="SSF53807">
    <property type="entry name" value="Helical backbone' metal receptor"/>
    <property type="match status" value="1"/>
</dbReference>
<reference evidence="6 7" key="1">
    <citation type="submission" date="2020-12" db="EMBL/GenBank/DDBJ databases">
        <title>Halosimplex halophilum sp. nov. and Halosimplex salinum sp. nov., two new members of the genus Halosimplex.</title>
        <authorList>
            <person name="Cui H.L."/>
        </authorList>
    </citation>
    <scope>NUCLEOTIDE SEQUENCE [LARGE SCALE GENOMIC DNA]</scope>
    <source>
        <strain evidence="6 7">YGH94</strain>
    </source>
</reference>